<keyword evidence="3 6" id="KW-0812">Transmembrane</keyword>
<reference evidence="7" key="1">
    <citation type="submission" date="2022-09" db="EMBL/GenBank/DDBJ databases">
        <title>Diverse halophilic archaea isolated from saline environments.</title>
        <authorList>
            <person name="Cui H.-L."/>
        </authorList>
    </citation>
    <scope>NUCLEOTIDE SEQUENCE</scope>
    <source>
        <strain evidence="7">ZS-35-S2</strain>
    </source>
</reference>
<feature type="transmembrane region" description="Helical" evidence="6">
    <location>
        <begin position="413"/>
        <end position="432"/>
    </location>
</feature>
<organism evidence="7 8">
    <name type="scientific">Salinirubellus salinus</name>
    <dbReference type="NCBI Taxonomy" id="1364945"/>
    <lineage>
        <taxon>Archaea</taxon>
        <taxon>Methanobacteriati</taxon>
        <taxon>Methanobacteriota</taxon>
        <taxon>Stenosarchaea group</taxon>
        <taxon>Halobacteria</taxon>
        <taxon>Halobacteriales</taxon>
        <taxon>Natronomonadaceae</taxon>
        <taxon>Salinirubellus</taxon>
    </lineage>
</organism>
<keyword evidence="2" id="KW-0813">Transport</keyword>
<evidence type="ECO:0000256" key="4">
    <source>
        <dbReference type="ARBA" id="ARBA00022989"/>
    </source>
</evidence>
<sequence>MSRRPAFLALAALATAAVTLAPIDGLSTAGQYAVATGTFAAVCWVTGALPLPVTALCVPALLAGFGVYPSLVPALASFADPVVFLLFAGFALAAALQSHGLDRRAAFTLVARVGGSPRGLVFVVMVTTAGLSMLVSNSATAAMMAPIALGIGGQLVPGATDGGRSDGDGDGLANVEVAMLLGVAYAASIGGVGTIVGTPPNAIVVAQVERALDYRIGFLQWSLVGLPVVAVTLPVAWALLVRLYPPATDDASPARAVARRRLAAAGSLSTAARRTLAVTATTALLWVLGGLGFLFEPYLPERAFVTLFGGDAANLLGTTGHQGLLFYVLVGLLAIPALVVSGAAEWETLVDVDWGTLLLLGGGLSLADALVATDATTWLADVTVGSLGGVPAVVLVVAVVLVTIGLGELASNTAMTAILAPVLVTLGPAYAATLGTDAGTAGVFLAVVAAVASSFGFALPVATPPNAIVFGTGEVTREQMLRAGSVLDVLLGLLVASVLLGLLALAWPLTVG</sequence>
<feature type="transmembrane region" description="Helical" evidence="6">
    <location>
        <begin position="386"/>
        <end position="406"/>
    </location>
</feature>
<evidence type="ECO:0000256" key="3">
    <source>
        <dbReference type="ARBA" id="ARBA00022692"/>
    </source>
</evidence>
<feature type="transmembrane region" description="Helical" evidence="6">
    <location>
        <begin position="39"/>
        <end position="62"/>
    </location>
</feature>
<feature type="transmembrane region" description="Helical" evidence="6">
    <location>
        <begin position="218"/>
        <end position="240"/>
    </location>
</feature>
<accession>A0A9E7R761</accession>
<dbReference type="EMBL" id="CP104003">
    <property type="protein sequence ID" value="UWM56726.1"/>
    <property type="molecule type" value="Genomic_DNA"/>
</dbReference>
<evidence type="ECO:0000256" key="5">
    <source>
        <dbReference type="ARBA" id="ARBA00023136"/>
    </source>
</evidence>
<gene>
    <name evidence="7" type="ORF">N0B31_10615</name>
</gene>
<keyword evidence="4 6" id="KW-1133">Transmembrane helix</keyword>
<keyword evidence="5 6" id="KW-0472">Membrane</keyword>
<dbReference type="Proteomes" id="UP001057580">
    <property type="component" value="Chromosome"/>
</dbReference>
<dbReference type="InterPro" id="IPR031312">
    <property type="entry name" value="Na/sul_symport_CS"/>
</dbReference>
<feature type="transmembrane region" description="Helical" evidence="6">
    <location>
        <begin position="276"/>
        <end position="295"/>
    </location>
</feature>
<dbReference type="AlphaFoldDB" id="A0A9E7R761"/>
<dbReference type="KEGG" id="ssai:N0B31_10615"/>
<feature type="transmembrane region" description="Helical" evidence="6">
    <location>
        <begin position="356"/>
        <end position="380"/>
    </location>
</feature>
<evidence type="ECO:0000256" key="1">
    <source>
        <dbReference type="ARBA" id="ARBA00004141"/>
    </source>
</evidence>
<dbReference type="PANTHER" id="PTHR10283">
    <property type="entry name" value="SOLUTE CARRIER FAMILY 13 MEMBER"/>
    <property type="match status" value="1"/>
</dbReference>
<protein>
    <submittedName>
        <fullName evidence="7">SLC13 family permease</fullName>
    </submittedName>
</protein>
<name>A0A9E7R761_9EURY</name>
<feature type="transmembrane region" description="Helical" evidence="6">
    <location>
        <begin position="74"/>
        <end position="96"/>
    </location>
</feature>
<dbReference type="GO" id="GO:0015141">
    <property type="term" value="F:succinate transmembrane transporter activity"/>
    <property type="evidence" value="ECO:0007669"/>
    <property type="project" value="UniProtKB-ARBA"/>
</dbReference>
<feature type="transmembrane region" description="Helical" evidence="6">
    <location>
        <begin position="177"/>
        <end position="198"/>
    </location>
</feature>
<dbReference type="PANTHER" id="PTHR10283:SF82">
    <property type="entry name" value="SOLUTE CARRIER FAMILY 13 MEMBER 2"/>
    <property type="match status" value="1"/>
</dbReference>
<proteinExistence type="predicted"/>
<keyword evidence="8" id="KW-1185">Reference proteome</keyword>
<feature type="transmembrane region" description="Helical" evidence="6">
    <location>
        <begin position="116"/>
        <end position="135"/>
    </location>
</feature>
<evidence type="ECO:0000313" key="8">
    <source>
        <dbReference type="Proteomes" id="UP001057580"/>
    </source>
</evidence>
<evidence type="ECO:0000256" key="2">
    <source>
        <dbReference type="ARBA" id="ARBA00022448"/>
    </source>
</evidence>
<feature type="transmembrane region" description="Helical" evidence="6">
    <location>
        <begin position="324"/>
        <end position="344"/>
    </location>
</feature>
<dbReference type="InterPro" id="IPR001898">
    <property type="entry name" value="SLC13A/DASS"/>
</dbReference>
<feature type="transmembrane region" description="Helical" evidence="6">
    <location>
        <begin position="483"/>
        <end position="507"/>
    </location>
</feature>
<evidence type="ECO:0000256" key="6">
    <source>
        <dbReference type="SAM" id="Phobius"/>
    </source>
</evidence>
<dbReference type="Pfam" id="PF00939">
    <property type="entry name" value="Na_sulph_symp"/>
    <property type="match status" value="1"/>
</dbReference>
<feature type="transmembrane region" description="Helical" evidence="6">
    <location>
        <begin position="438"/>
        <end position="462"/>
    </location>
</feature>
<dbReference type="RefSeq" id="WP_260643840.1">
    <property type="nucleotide sequence ID" value="NZ_CP104003.1"/>
</dbReference>
<comment type="subcellular location">
    <subcellularLocation>
        <location evidence="1">Membrane</location>
        <topology evidence="1">Multi-pass membrane protein</topology>
    </subcellularLocation>
</comment>
<evidence type="ECO:0000313" key="7">
    <source>
        <dbReference type="EMBL" id="UWM56726.1"/>
    </source>
</evidence>
<dbReference type="GO" id="GO:0005886">
    <property type="term" value="C:plasma membrane"/>
    <property type="evidence" value="ECO:0007669"/>
    <property type="project" value="TreeGrafter"/>
</dbReference>
<dbReference type="PROSITE" id="PS01271">
    <property type="entry name" value="NA_SULFATE"/>
    <property type="match status" value="1"/>
</dbReference>
<dbReference type="GeneID" id="74942879"/>